<dbReference type="PANTHER" id="PTHR32419:SF6">
    <property type="entry name" value="GLUTATHIONE S-TRANSFERASE OMEGA-LIKE 1-RELATED"/>
    <property type="match status" value="1"/>
</dbReference>
<dbReference type="SUPFAM" id="SSF52833">
    <property type="entry name" value="Thioredoxin-like"/>
    <property type="match status" value="1"/>
</dbReference>
<dbReference type="InterPro" id="IPR047047">
    <property type="entry name" value="GST_Omega-like_C"/>
</dbReference>
<reference evidence="5 6" key="1">
    <citation type="submission" date="2017-08" db="EMBL/GenBank/DDBJ databases">
        <title>Draft genome sequence of filamentous cyanobacterium Calothrix elsteri CCALA 953.</title>
        <authorList>
            <person name="Gagunashvili A.N."/>
            <person name="Elster J."/>
            <person name="Andresson O.S."/>
        </authorList>
    </citation>
    <scope>NUCLEOTIDE SEQUENCE [LARGE SCALE GENOMIC DNA]</scope>
    <source>
        <strain evidence="5 6">CCALA 953</strain>
    </source>
</reference>
<dbReference type="GO" id="GO:0004364">
    <property type="term" value="F:glutathione transferase activity"/>
    <property type="evidence" value="ECO:0007669"/>
    <property type="project" value="InterPro"/>
</dbReference>
<dbReference type="EMBL" id="NTFS01000331">
    <property type="protein sequence ID" value="PAX51804.1"/>
    <property type="molecule type" value="Genomic_DNA"/>
</dbReference>
<sequence>MSQPQSYRNQIKTQRLGKSLPSGFIIKTGKFVWSTMWHIMMSQLAPPNKSGEYIRPNSQFRNVISSDENSKYKPEVSRYRLYIGLGCPWAHRTTVTLALKGLENTISVSIVSPSPDKGIWVLDREEEACQTVPKLYNLAQYNLTQSSYSGRSTVPILWDTQTQTIVNNESAEIIVILNSQFNEFATNSILNLYPEELRESIDKWNEKIYHAVNNGVYRCGFAQTQEAYEKACNELFTALDEIDTALGTSRYLCGNLPTLADVRLFTTLFRFDVVYYGLFKCNRRRIQDYQNLGAYLRDLYQLPGVAQTCDIESVKRDYYGNLFPLNPGGIIPSGPDISNLLEPTQRDRNFES</sequence>
<accession>A0A2A2TDI1</accession>
<evidence type="ECO:0000313" key="5">
    <source>
        <dbReference type="EMBL" id="PAX51804.1"/>
    </source>
</evidence>
<keyword evidence="6" id="KW-1185">Reference proteome</keyword>
<feature type="binding site" evidence="2">
    <location>
        <begin position="151"/>
        <end position="154"/>
    </location>
    <ligand>
        <name>glutathione</name>
        <dbReference type="ChEBI" id="CHEBI:57925"/>
    </ligand>
</feature>
<dbReference type="AlphaFoldDB" id="A0A2A2TDI1"/>
<dbReference type="SFLD" id="SFLDS00019">
    <property type="entry name" value="Glutathione_Transferase_(cytos"/>
    <property type="match status" value="1"/>
</dbReference>
<dbReference type="PANTHER" id="PTHR32419">
    <property type="entry name" value="GLUTATHIONYL-HYDROQUINONE REDUCTASE"/>
    <property type="match status" value="1"/>
</dbReference>
<feature type="domain" description="GST C-terminal" evidence="4">
    <location>
        <begin position="194"/>
        <end position="318"/>
    </location>
</feature>
<dbReference type="Proteomes" id="UP000218238">
    <property type="component" value="Unassembled WGS sequence"/>
</dbReference>
<dbReference type="Gene3D" id="3.40.30.10">
    <property type="entry name" value="Glutaredoxin"/>
    <property type="match status" value="1"/>
</dbReference>
<dbReference type="GO" id="GO:0005737">
    <property type="term" value="C:cytoplasm"/>
    <property type="evidence" value="ECO:0007669"/>
    <property type="project" value="TreeGrafter"/>
</dbReference>
<dbReference type="RefSeq" id="WP_095723865.1">
    <property type="nucleotide sequence ID" value="NZ_NTFS01000331.1"/>
</dbReference>
<evidence type="ECO:0000259" key="4">
    <source>
        <dbReference type="PROSITE" id="PS50405"/>
    </source>
</evidence>
<dbReference type="PIRSF" id="PIRSF015753">
    <property type="entry name" value="GST"/>
    <property type="match status" value="1"/>
</dbReference>
<dbReference type="SFLD" id="SFLDG01206">
    <property type="entry name" value="Xi.1"/>
    <property type="match status" value="1"/>
</dbReference>
<dbReference type="Gene3D" id="1.20.1050.10">
    <property type="match status" value="1"/>
</dbReference>
<dbReference type="InterPro" id="IPR040079">
    <property type="entry name" value="Glutathione_S-Trfase"/>
</dbReference>
<dbReference type="SUPFAM" id="SSF47616">
    <property type="entry name" value="GST C-terminal domain-like"/>
    <property type="match status" value="1"/>
</dbReference>
<gene>
    <name evidence="5" type="ORF">CK510_22800</name>
</gene>
<comment type="caution">
    <text evidence="5">The sequence shown here is derived from an EMBL/GenBank/DDBJ whole genome shotgun (WGS) entry which is preliminary data.</text>
</comment>
<dbReference type="OrthoDB" id="9769158at2"/>
<feature type="binding site" evidence="2">
    <location>
        <position position="120"/>
    </location>
    <ligand>
        <name>glutathione</name>
        <dbReference type="ChEBI" id="CHEBI:57925"/>
    </ligand>
</feature>
<dbReference type="InterPro" id="IPR016639">
    <property type="entry name" value="GST_Omega/GSH"/>
</dbReference>
<protein>
    <submittedName>
        <fullName evidence="5">Glutathione-dependent reductase</fullName>
    </submittedName>
</protein>
<dbReference type="PROSITE" id="PS50405">
    <property type="entry name" value="GST_CTER"/>
    <property type="match status" value="1"/>
</dbReference>
<evidence type="ECO:0000256" key="2">
    <source>
        <dbReference type="PIRSR" id="PIRSR015753-2"/>
    </source>
</evidence>
<dbReference type="Pfam" id="PF13410">
    <property type="entry name" value="GST_C_2"/>
    <property type="match status" value="1"/>
</dbReference>
<feature type="active site" description="Proton donor/acceptor" evidence="1">
    <location>
        <position position="217"/>
    </location>
</feature>
<evidence type="ECO:0000256" key="1">
    <source>
        <dbReference type="PIRSR" id="PIRSR015753-1"/>
    </source>
</evidence>
<feature type="site" description="Lowers pKa of active site Cys" evidence="3">
    <location>
        <position position="318"/>
    </location>
</feature>
<feature type="active site" description="Nucleophile" evidence="1">
    <location>
        <position position="87"/>
    </location>
</feature>
<name>A0A2A2TDI1_9CYAN</name>
<dbReference type="SFLD" id="SFLDG01148">
    <property type="entry name" value="Xi_(cytGST)"/>
    <property type="match status" value="1"/>
</dbReference>
<dbReference type="InterPro" id="IPR036282">
    <property type="entry name" value="Glutathione-S-Trfase_C_sf"/>
</dbReference>
<proteinExistence type="predicted"/>
<evidence type="ECO:0000256" key="3">
    <source>
        <dbReference type="PIRSR" id="PIRSR015753-3"/>
    </source>
</evidence>
<evidence type="ECO:0000313" key="6">
    <source>
        <dbReference type="Proteomes" id="UP000218238"/>
    </source>
</evidence>
<dbReference type="CDD" id="cd03190">
    <property type="entry name" value="GST_C_Omega_like"/>
    <property type="match status" value="1"/>
</dbReference>
<dbReference type="Pfam" id="PF13409">
    <property type="entry name" value="GST_N_2"/>
    <property type="match status" value="1"/>
</dbReference>
<feature type="site" description="Lowers pKa of active site Cys" evidence="3">
    <location>
        <position position="275"/>
    </location>
</feature>
<dbReference type="InterPro" id="IPR010987">
    <property type="entry name" value="Glutathione-S-Trfase_C-like"/>
</dbReference>
<dbReference type="InterPro" id="IPR004045">
    <property type="entry name" value="Glutathione_S-Trfase_N"/>
</dbReference>
<organism evidence="5 6">
    <name type="scientific">Brunnivagina elsteri CCALA 953</name>
    <dbReference type="NCBI Taxonomy" id="987040"/>
    <lineage>
        <taxon>Bacteria</taxon>
        <taxon>Bacillati</taxon>
        <taxon>Cyanobacteriota</taxon>
        <taxon>Cyanophyceae</taxon>
        <taxon>Nostocales</taxon>
        <taxon>Calotrichaceae</taxon>
        <taxon>Brunnivagina</taxon>
    </lineage>
</organism>
<dbReference type="InterPro" id="IPR036249">
    <property type="entry name" value="Thioredoxin-like_sf"/>
</dbReference>
<feature type="binding site" evidence="2">
    <location>
        <begin position="169"/>
        <end position="170"/>
    </location>
    <ligand>
        <name>glutathione</name>
        <dbReference type="ChEBI" id="CHEBI:57925"/>
    </ligand>
</feature>